<dbReference type="InterPro" id="IPR010610">
    <property type="entry name" value="EryCIII-like_C"/>
</dbReference>
<keyword evidence="3" id="KW-0808">Transferase</keyword>
<dbReference type="CDD" id="cd03784">
    <property type="entry name" value="GT1_Gtf-like"/>
    <property type="match status" value="1"/>
</dbReference>
<evidence type="ECO:0000259" key="5">
    <source>
        <dbReference type="Pfam" id="PF06722"/>
    </source>
</evidence>
<organism evidence="7 8">
    <name type="scientific">Amycolatopsis minnesotensis</name>
    <dbReference type="NCBI Taxonomy" id="337894"/>
    <lineage>
        <taxon>Bacteria</taxon>
        <taxon>Bacillati</taxon>
        <taxon>Actinomycetota</taxon>
        <taxon>Actinomycetes</taxon>
        <taxon>Pseudonocardiales</taxon>
        <taxon>Pseudonocardiaceae</taxon>
        <taxon>Amycolatopsis</taxon>
    </lineage>
</organism>
<name>A0ABN2SRQ8_9PSEU</name>
<evidence type="ECO:0000259" key="6">
    <source>
        <dbReference type="Pfam" id="PF21036"/>
    </source>
</evidence>
<feature type="domain" description="Erythromycin biosynthesis protein CIII-like C-terminal" evidence="5">
    <location>
        <begin position="248"/>
        <end position="379"/>
    </location>
</feature>
<protein>
    <submittedName>
        <fullName evidence="7">DUF1205 domain-containing protein</fullName>
    </submittedName>
</protein>
<dbReference type="InterPro" id="IPR050426">
    <property type="entry name" value="Glycosyltransferase_28"/>
</dbReference>
<dbReference type="PANTHER" id="PTHR48050:SF13">
    <property type="entry name" value="STEROL 3-BETA-GLUCOSYLTRANSFERASE UGT80A2"/>
    <property type="match status" value="1"/>
</dbReference>
<dbReference type="PROSITE" id="PS00375">
    <property type="entry name" value="UDPGT"/>
    <property type="match status" value="1"/>
</dbReference>
<evidence type="ECO:0000256" key="2">
    <source>
        <dbReference type="ARBA" id="ARBA00022676"/>
    </source>
</evidence>
<sequence length="388" mass="40713">MRVVLTCMPFYSHLVPVVVPVAKALARAGHQVAVATANAMADELARAGVAHLPLPNVRTLAELMAEPAVAASPGMPDDPEGRSRAARARTDAGPLTSAFAGSLAGVFARDLIERCATWRPDLIVRECNEFGGYLAAERLGIRHAVLDIAPGSALNLTAVLDALNGEREHLGLAPVRDPWHPHRCLVAGFVPPRWYTAELPPVRCYRLDPPESAPVCAPAPGRPLVVAGLGSVAATVLPESTHLLELMVTALGRVPCSAVVGLGSDPAAWTGPRPPNVRLMAFTPQRVLLESAALLLSHGGFGGVAEAIRTATPMVVLPLFSDQPYNAATVAELGLGRRLDLDGLSAETLAEVCAEVVADDGYQRRADGMARQAQACPDLDALAADLAR</sequence>
<dbReference type="PANTHER" id="PTHR48050">
    <property type="entry name" value="STEROL 3-BETA-GLUCOSYLTRANSFERASE"/>
    <property type="match status" value="1"/>
</dbReference>
<dbReference type="InterPro" id="IPR035595">
    <property type="entry name" value="UDP_glycos_trans_CS"/>
</dbReference>
<accession>A0ABN2SRQ8</accession>
<evidence type="ECO:0000313" key="7">
    <source>
        <dbReference type="EMBL" id="GAA1991209.1"/>
    </source>
</evidence>
<evidence type="ECO:0000313" key="8">
    <source>
        <dbReference type="Proteomes" id="UP001501116"/>
    </source>
</evidence>
<dbReference type="InterPro" id="IPR002213">
    <property type="entry name" value="UDP_glucos_trans"/>
</dbReference>
<dbReference type="Pfam" id="PF21036">
    <property type="entry name" value="EryCIII-like_N"/>
    <property type="match status" value="1"/>
</dbReference>
<evidence type="ECO:0000256" key="3">
    <source>
        <dbReference type="ARBA" id="ARBA00022679"/>
    </source>
</evidence>
<reference evidence="7 8" key="1">
    <citation type="journal article" date="2019" name="Int. J. Syst. Evol. Microbiol.">
        <title>The Global Catalogue of Microorganisms (GCM) 10K type strain sequencing project: providing services to taxonomists for standard genome sequencing and annotation.</title>
        <authorList>
            <consortium name="The Broad Institute Genomics Platform"/>
            <consortium name="The Broad Institute Genome Sequencing Center for Infectious Disease"/>
            <person name="Wu L."/>
            <person name="Ma J."/>
        </authorList>
    </citation>
    <scope>NUCLEOTIDE SEQUENCE [LARGE SCALE GENOMIC DNA]</scope>
    <source>
        <strain evidence="7 8">JCM 14545</strain>
    </source>
</reference>
<dbReference type="Pfam" id="PF06722">
    <property type="entry name" value="EryCIII-like_C"/>
    <property type="match status" value="1"/>
</dbReference>
<feature type="region of interest" description="Disordered" evidence="4">
    <location>
        <begin position="68"/>
        <end position="89"/>
    </location>
</feature>
<dbReference type="InterPro" id="IPR048284">
    <property type="entry name" value="EryCIII-like_N"/>
</dbReference>
<keyword evidence="8" id="KW-1185">Reference proteome</keyword>
<dbReference type="SUPFAM" id="SSF53756">
    <property type="entry name" value="UDP-Glycosyltransferase/glycogen phosphorylase"/>
    <property type="match status" value="1"/>
</dbReference>
<comment type="caution">
    <text evidence="7">The sequence shown here is derived from an EMBL/GenBank/DDBJ whole genome shotgun (WGS) entry which is preliminary data.</text>
</comment>
<dbReference type="RefSeq" id="WP_344431230.1">
    <property type="nucleotide sequence ID" value="NZ_BAAANN010000058.1"/>
</dbReference>
<keyword evidence="2" id="KW-0328">Glycosyltransferase</keyword>
<proteinExistence type="inferred from homology"/>
<gene>
    <name evidence="7" type="ORF">GCM10009754_82150</name>
</gene>
<dbReference type="Proteomes" id="UP001501116">
    <property type="component" value="Unassembled WGS sequence"/>
</dbReference>
<evidence type="ECO:0000256" key="4">
    <source>
        <dbReference type="SAM" id="MobiDB-lite"/>
    </source>
</evidence>
<comment type="similarity">
    <text evidence="1">Belongs to the glycosyltransferase 28 family.</text>
</comment>
<dbReference type="Gene3D" id="3.40.50.2000">
    <property type="entry name" value="Glycogen Phosphorylase B"/>
    <property type="match status" value="2"/>
</dbReference>
<dbReference type="EMBL" id="BAAANN010000058">
    <property type="protein sequence ID" value="GAA1991209.1"/>
    <property type="molecule type" value="Genomic_DNA"/>
</dbReference>
<evidence type="ECO:0000256" key="1">
    <source>
        <dbReference type="ARBA" id="ARBA00006962"/>
    </source>
</evidence>
<feature type="domain" description="Erythromycin biosynthesis protein CIII-like N-terminal" evidence="6">
    <location>
        <begin position="24"/>
        <end position="149"/>
    </location>
</feature>